<dbReference type="Gene3D" id="1.10.10.1100">
    <property type="entry name" value="BFD-like [2Fe-2S]-binding domain"/>
    <property type="match status" value="1"/>
</dbReference>
<dbReference type="PANTHER" id="PTHR42720:SF1">
    <property type="entry name" value="GLYCEROL 3-PHOSPHATE OXIDASE"/>
    <property type="match status" value="1"/>
</dbReference>
<protein>
    <submittedName>
        <fullName evidence="3">NAD(P)/FAD-dependent oxidoreductase</fullName>
    </submittedName>
</protein>
<organism evidence="3 4">
    <name type="scientific">Leeia speluncae</name>
    <dbReference type="NCBI Taxonomy" id="2884804"/>
    <lineage>
        <taxon>Bacteria</taxon>
        <taxon>Pseudomonadati</taxon>
        <taxon>Pseudomonadota</taxon>
        <taxon>Betaproteobacteria</taxon>
        <taxon>Neisseriales</taxon>
        <taxon>Leeiaceae</taxon>
        <taxon>Leeia</taxon>
    </lineage>
</organism>
<dbReference type="EMBL" id="JAJBZT010000002">
    <property type="protein sequence ID" value="MCB6182880.1"/>
    <property type="molecule type" value="Genomic_DNA"/>
</dbReference>
<dbReference type="PANTHER" id="PTHR42720">
    <property type="entry name" value="GLYCEROL-3-PHOSPHATE DEHYDROGENASE"/>
    <property type="match status" value="1"/>
</dbReference>
<dbReference type="SUPFAM" id="SSF51905">
    <property type="entry name" value="FAD/NAD(P)-binding domain"/>
    <property type="match status" value="1"/>
</dbReference>
<name>A0ABS8D3W0_9NEIS</name>
<dbReference type="Gene3D" id="3.50.50.60">
    <property type="entry name" value="FAD/NAD(P)-binding domain"/>
    <property type="match status" value="1"/>
</dbReference>
<evidence type="ECO:0000313" key="4">
    <source>
        <dbReference type="Proteomes" id="UP001165395"/>
    </source>
</evidence>
<keyword evidence="4" id="KW-1185">Reference proteome</keyword>
<sequence>MQAVDQPGNHPIYRYDAIVIGGGVVGCAMLRALAGAGISAALLEKGADILSGASKANSAILHTGFDAPANSLELACMQSGYQEYLSIHQALNLPVLKTGALLVAWTPEELAKLPTLLAKAHQNGVRDVVEIDRDTLLREEPALSSAALGALKVPGEYLIDPWSSPLAYVLQAIHAGAKVHRDTEVISGVRIAEGWQLHTSQGLFQTKLVINCAGNQGDIVEAICRPSPFHITPRKGQFVVFDKTAASLAKHILLPVPNDRTKGIVITRTVFGNLLVGPTAEDQTNRTHAELTTDALQQLATAGERMLPALADEPITATYAGLRPASQFKDYQIEALPSEQWISVAGIRSTGLSAALGIAKHVLGLVEQHFFTVKPTHFPVWPQMPMLSDYHPRDYQTPESGKILCHCELVTQREVENALSGVFPAGDLGGLKRRTRACMGRCQGFYCQANLVELAQKTGLPMGQEAHV</sequence>
<dbReference type="SUPFAM" id="SSF54373">
    <property type="entry name" value="FAD-linked reductases, C-terminal domain"/>
    <property type="match status" value="1"/>
</dbReference>
<accession>A0ABS8D3W0</accession>
<dbReference type="InterPro" id="IPR041854">
    <property type="entry name" value="BFD-like_2Fe2S-bd_dom_sf"/>
</dbReference>
<evidence type="ECO:0000256" key="1">
    <source>
        <dbReference type="ARBA" id="ARBA00023002"/>
    </source>
</evidence>
<dbReference type="Proteomes" id="UP001165395">
    <property type="component" value="Unassembled WGS sequence"/>
</dbReference>
<dbReference type="InterPro" id="IPR036188">
    <property type="entry name" value="FAD/NAD-bd_sf"/>
</dbReference>
<evidence type="ECO:0000259" key="2">
    <source>
        <dbReference type="Pfam" id="PF01266"/>
    </source>
</evidence>
<dbReference type="RefSeq" id="WP_227179055.1">
    <property type="nucleotide sequence ID" value="NZ_JAJBZT010000002.1"/>
</dbReference>
<reference evidence="3" key="1">
    <citation type="submission" date="2021-10" db="EMBL/GenBank/DDBJ databases">
        <title>The complete genome sequence of Leeia sp. TBRC 13508.</title>
        <authorList>
            <person name="Charoenyingcharoen P."/>
            <person name="Yukphan P."/>
        </authorList>
    </citation>
    <scope>NUCLEOTIDE SEQUENCE</scope>
    <source>
        <strain evidence="3">TBRC 13508</strain>
    </source>
</reference>
<dbReference type="Pfam" id="PF01266">
    <property type="entry name" value="DAO"/>
    <property type="match status" value="1"/>
</dbReference>
<dbReference type="InterPro" id="IPR052745">
    <property type="entry name" value="G3P_Oxidase/Oxidoreductase"/>
</dbReference>
<dbReference type="InterPro" id="IPR006076">
    <property type="entry name" value="FAD-dep_OxRdtase"/>
</dbReference>
<keyword evidence="1" id="KW-0560">Oxidoreductase</keyword>
<evidence type="ECO:0000313" key="3">
    <source>
        <dbReference type="EMBL" id="MCB6182880.1"/>
    </source>
</evidence>
<gene>
    <name evidence="3" type="ORF">LIN78_04860</name>
</gene>
<comment type="caution">
    <text evidence="3">The sequence shown here is derived from an EMBL/GenBank/DDBJ whole genome shotgun (WGS) entry which is preliminary data.</text>
</comment>
<dbReference type="CDD" id="cd19946">
    <property type="entry name" value="GlpA-like_Fer2_BFD-like"/>
    <property type="match status" value="1"/>
</dbReference>
<feature type="domain" description="FAD dependent oxidoreductase" evidence="2">
    <location>
        <begin position="16"/>
        <end position="362"/>
    </location>
</feature>
<dbReference type="Gene3D" id="3.30.9.10">
    <property type="entry name" value="D-Amino Acid Oxidase, subunit A, domain 2"/>
    <property type="match status" value="1"/>
</dbReference>
<proteinExistence type="predicted"/>